<dbReference type="AlphaFoldDB" id="A0A174L1T0"/>
<feature type="compositionally biased region" description="Basic and acidic residues" evidence="1">
    <location>
        <begin position="8"/>
        <end position="18"/>
    </location>
</feature>
<feature type="region of interest" description="Disordered" evidence="1">
    <location>
        <begin position="1"/>
        <end position="20"/>
    </location>
</feature>
<evidence type="ECO:0000313" key="3">
    <source>
        <dbReference type="Proteomes" id="UP000095746"/>
    </source>
</evidence>
<name>A0A174L1T0_FLAPL</name>
<sequence length="94" mass="10399">MPTNWKQTKMEAIPRMDRMGPAMAVSTLPRAMSSIMGPPRASRPKPQGRAMRAATRMADSVIRLAPSRSLRARQAEMPGTMQAVRGIIRLKGRL</sequence>
<protein>
    <submittedName>
        <fullName evidence="2">Uncharacterized protein</fullName>
    </submittedName>
</protein>
<proteinExistence type="predicted"/>
<evidence type="ECO:0000313" key="2">
    <source>
        <dbReference type="EMBL" id="CUP16636.1"/>
    </source>
</evidence>
<dbReference type="EMBL" id="CYZT01000274">
    <property type="protein sequence ID" value="CUP16636.1"/>
    <property type="molecule type" value="Genomic_DNA"/>
</dbReference>
<accession>A0A174L1T0</accession>
<evidence type="ECO:0000256" key="1">
    <source>
        <dbReference type="SAM" id="MobiDB-lite"/>
    </source>
</evidence>
<dbReference type="Proteomes" id="UP000095746">
    <property type="component" value="Unassembled WGS sequence"/>
</dbReference>
<reference evidence="2 3" key="1">
    <citation type="submission" date="2015-09" db="EMBL/GenBank/DDBJ databases">
        <authorList>
            <consortium name="Pathogen Informatics"/>
        </authorList>
    </citation>
    <scope>NUCLEOTIDE SEQUENCE [LARGE SCALE GENOMIC DNA]</scope>
    <source>
        <strain evidence="2 3">2789STDY5608854</strain>
    </source>
</reference>
<gene>
    <name evidence="2" type="ORF">ERS852411_02763</name>
</gene>
<organism evidence="2 3">
    <name type="scientific">Flavonifractor plautii</name>
    <name type="common">Fusobacterium plautii</name>
    <dbReference type="NCBI Taxonomy" id="292800"/>
    <lineage>
        <taxon>Bacteria</taxon>
        <taxon>Bacillati</taxon>
        <taxon>Bacillota</taxon>
        <taxon>Clostridia</taxon>
        <taxon>Eubacteriales</taxon>
        <taxon>Oscillospiraceae</taxon>
        <taxon>Flavonifractor</taxon>
    </lineage>
</organism>